<proteinExistence type="predicted"/>
<dbReference type="CDD" id="cd00882">
    <property type="entry name" value="Ras_like_GTPase"/>
    <property type="match status" value="1"/>
</dbReference>
<dbReference type="RefSeq" id="XP_001022185.1">
    <property type="nucleotide sequence ID" value="XM_001022185.1"/>
</dbReference>
<evidence type="ECO:0000256" key="3">
    <source>
        <dbReference type="PIRSR" id="PIRSR606689-1"/>
    </source>
</evidence>
<dbReference type="PROSITE" id="PS51417">
    <property type="entry name" value="ARF"/>
    <property type="match status" value="1"/>
</dbReference>
<feature type="binding site" evidence="3">
    <location>
        <position position="108"/>
    </location>
    <ligand>
        <name>GTP</name>
        <dbReference type="ChEBI" id="CHEBI:37565"/>
    </ligand>
</feature>
<keyword evidence="5" id="KW-0648">Protein biosynthesis</keyword>
<dbReference type="GO" id="GO:0005794">
    <property type="term" value="C:Golgi apparatus"/>
    <property type="evidence" value="ECO:0007669"/>
    <property type="project" value="TreeGrafter"/>
</dbReference>
<name>I7MGR3_TETTS</name>
<dbReference type="PANTHER" id="PTHR45909:SF1">
    <property type="entry name" value="ADP-RIBOSYLATION FACTOR-RELATED PROTEIN 1"/>
    <property type="match status" value="1"/>
</dbReference>
<dbReference type="GO" id="GO:0005525">
    <property type="term" value="F:GTP binding"/>
    <property type="evidence" value="ECO:0007669"/>
    <property type="project" value="UniProtKB-KW"/>
</dbReference>
<dbReference type="STRING" id="312017.I7MGR3"/>
<dbReference type="GO" id="GO:0003746">
    <property type="term" value="F:translation elongation factor activity"/>
    <property type="evidence" value="ECO:0007669"/>
    <property type="project" value="UniProtKB-KW"/>
</dbReference>
<sequence>MGQVTYFCCSNQLRSPTANSTTERSSMTNCSQSQNINLKDQVKIMIVGTKSSGKTTLLNNLIINNQKQIYYGLKQIPHGGIQFKTIQLKLDDINIQHTIKCRFIDVEGNFFQQLEHIKKLIPSCDGFIIMCDMSNVNSIQEAQEILKYLEKGQQNKHILVLANKSDLQESFQNQDLIHQITSTVKHFYVNTCSLVECFKYKEFIQQIAYASSLINLE</sequence>
<dbReference type="Gene3D" id="3.40.50.300">
    <property type="entry name" value="P-loop containing nucleotide triphosphate hydrolases"/>
    <property type="match status" value="1"/>
</dbReference>
<keyword evidence="6" id="KW-1185">Reference proteome</keyword>
<dbReference type="KEGG" id="tet:TTHERM_00499270"/>
<dbReference type="HOGENOM" id="CLU_1274509_0_0_1"/>
<accession>I7MGR3</accession>
<gene>
    <name evidence="5" type="ORF">TTHERM_00499270</name>
</gene>
<dbReference type="EMBL" id="GG662548">
    <property type="protein sequence ID" value="EAS01940.1"/>
    <property type="molecule type" value="Genomic_DNA"/>
</dbReference>
<dbReference type="GeneID" id="7838153"/>
<protein>
    <submittedName>
        <fullName evidence="5">Elongation factor Tu GTP-binding domain protein</fullName>
    </submittedName>
</protein>
<evidence type="ECO:0000313" key="5">
    <source>
        <dbReference type="EMBL" id="EAS01940.1"/>
    </source>
</evidence>
<keyword evidence="2 3" id="KW-0342">GTP-binding</keyword>
<dbReference type="InParanoid" id="I7MGR3"/>
<dbReference type="Pfam" id="PF00025">
    <property type="entry name" value="Arf"/>
    <property type="match status" value="1"/>
</dbReference>
<dbReference type="InterPro" id="IPR006689">
    <property type="entry name" value="Small_GTPase_ARF/SAR"/>
</dbReference>
<dbReference type="GO" id="GO:0003924">
    <property type="term" value="F:GTPase activity"/>
    <property type="evidence" value="ECO:0007669"/>
    <property type="project" value="InterPro"/>
</dbReference>
<keyword evidence="4" id="KW-0460">Magnesium</keyword>
<dbReference type="Proteomes" id="UP000009168">
    <property type="component" value="Unassembled WGS sequence"/>
</dbReference>
<evidence type="ECO:0000313" key="6">
    <source>
        <dbReference type="Proteomes" id="UP000009168"/>
    </source>
</evidence>
<feature type="binding site" evidence="3">
    <location>
        <begin position="48"/>
        <end position="55"/>
    </location>
    <ligand>
        <name>GTP</name>
        <dbReference type="ChEBI" id="CHEBI:37565"/>
    </ligand>
</feature>
<dbReference type="GO" id="GO:0006886">
    <property type="term" value="P:intracellular protein transport"/>
    <property type="evidence" value="ECO:0007669"/>
    <property type="project" value="TreeGrafter"/>
</dbReference>
<feature type="binding site" evidence="3">
    <location>
        <begin position="163"/>
        <end position="166"/>
    </location>
    <ligand>
        <name>GTP</name>
        <dbReference type="ChEBI" id="CHEBI:37565"/>
    </ligand>
</feature>
<keyword evidence="4" id="KW-0479">Metal-binding</keyword>
<keyword evidence="5" id="KW-0251">Elongation factor</keyword>
<dbReference type="PANTHER" id="PTHR45909">
    <property type="entry name" value="ADP-RIBOSYLATION FACTOR-RELATED PROTEIN 1"/>
    <property type="match status" value="1"/>
</dbReference>
<reference evidence="6" key="1">
    <citation type="journal article" date="2006" name="PLoS Biol.">
        <title>Macronuclear genome sequence of the ciliate Tetrahymena thermophila, a model eukaryote.</title>
        <authorList>
            <person name="Eisen J.A."/>
            <person name="Coyne R.S."/>
            <person name="Wu M."/>
            <person name="Wu D."/>
            <person name="Thiagarajan M."/>
            <person name="Wortman J.R."/>
            <person name="Badger J.H."/>
            <person name="Ren Q."/>
            <person name="Amedeo P."/>
            <person name="Jones K.M."/>
            <person name="Tallon L.J."/>
            <person name="Delcher A.L."/>
            <person name="Salzberg S.L."/>
            <person name="Silva J.C."/>
            <person name="Haas B.J."/>
            <person name="Majoros W.H."/>
            <person name="Farzad M."/>
            <person name="Carlton J.M."/>
            <person name="Smith R.K. Jr."/>
            <person name="Garg J."/>
            <person name="Pearlman R.E."/>
            <person name="Karrer K.M."/>
            <person name="Sun L."/>
            <person name="Manning G."/>
            <person name="Elde N.C."/>
            <person name="Turkewitz A.P."/>
            <person name="Asai D.J."/>
            <person name="Wilkes D.E."/>
            <person name="Wang Y."/>
            <person name="Cai H."/>
            <person name="Collins K."/>
            <person name="Stewart B.A."/>
            <person name="Lee S.R."/>
            <person name="Wilamowska K."/>
            <person name="Weinberg Z."/>
            <person name="Ruzzo W.L."/>
            <person name="Wloga D."/>
            <person name="Gaertig J."/>
            <person name="Frankel J."/>
            <person name="Tsao C.-C."/>
            <person name="Gorovsky M.A."/>
            <person name="Keeling P.J."/>
            <person name="Waller R.F."/>
            <person name="Patron N.J."/>
            <person name="Cherry J.M."/>
            <person name="Stover N.A."/>
            <person name="Krieger C.J."/>
            <person name="del Toro C."/>
            <person name="Ryder H.F."/>
            <person name="Williamson S.C."/>
            <person name="Barbeau R.A."/>
            <person name="Hamilton E.P."/>
            <person name="Orias E."/>
        </authorList>
    </citation>
    <scope>NUCLEOTIDE SEQUENCE [LARGE SCALE GENOMIC DNA]</scope>
    <source>
        <strain evidence="6">SB210</strain>
    </source>
</reference>
<evidence type="ECO:0000256" key="2">
    <source>
        <dbReference type="ARBA" id="ARBA00023134"/>
    </source>
</evidence>
<dbReference type="GO" id="GO:0046872">
    <property type="term" value="F:metal ion binding"/>
    <property type="evidence" value="ECO:0007669"/>
    <property type="project" value="UniProtKB-KW"/>
</dbReference>
<dbReference type="AlphaFoldDB" id="I7MGR3"/>
<evidence type="ECO:0000256" key="4">
    <source>
        <dbReference type="PIRSR" id="PIRSR606689-2"/>
    </source>
</evidence>
<keyword evidence="1 3" id="KW-0547">Nucleotide-binding</keyword>
<dbReference type="SUPFAM" id="SSF52540">
    <property type="entry name" value="P-loop containing nucleoside triphosphate hydrolases"/>
    <property type="match status" value="1"/>
</dbReference>
<organism evidence="5 6">
    <name type="scientific">Tetrahymena thermophila (strain SB210)</name>
    <dbReference type="NCBI Taxonomy" id="312017"/>
    <lineage>
        <taxon>Eukaryota</taxon>
        <taxon>Sar</taxon>
        <taxon>Alveolata</taxon>
        <taxon>Ciliophora</taxon>
        <taxon>Intramacronucleata</taxon>
        <taxon>Oligohymenophorea</taxon>
        <taxon>Hymenostomatida</taxon>
        <taxon>Tetrahymenina</taxon>
        <taxon>Tetrahymenidae</taxon>
        <taxon>Tetrahymena</taxon>
    </lineage>
</organism>
<evidence type="ECO:0000256" key="1">
    <source>
        <dbReference type="ARBA" id="ARBA00022741"/>
    </source>
</evidence>
<dbReference type="InterPro" id="IPR024156">
    <property type="entry name" value="Small_GTPase_ARF"/>
</dbReference>
<dbReference type="GO" id="GO:0043001">
    <property type="term" value="P:Golgi to plasma membrane protein transport"/>
    <property type="evidence" value="ECO:0007669"/>
    <property type="project" value="TreeGrafter"/>
</dbReference>
<dbReference type="GO" id="GO:0034067">
    <property type="term" value="P:protein localization to Golgi apparatus"/>
    <property type="evidence" value="ECO:0007669"/>
    <property type="project" value="TreeGrafter"/>
</dbReference>
<dbReference type="InterPro" id="IPR027417">
    <property type="entry name" value="P-loop_NTPase"/>
</dbReference>
<feature type="binding site" evidence="4">
    <location>
        <position position="55"/>
    </location>
    <ligand>
        <name>Mg(2+)</name>
        <dbReference type="ChEBI" id="CHEBI:18420"/>
    </ligand>
</feature>